<dbReference type="EMBL" id="CP017105">
    <property type="protein sequence ID" value="APO72216.1"/>
    <property type="molecule type" value="Genomic_DNA"/>
</dbReference>
<dbReference type="Pfam" id="PF12275">
    <property type="entry name" value="DUF3616"/>
    <property type="match status" value="1"/>
</dbReference>
<dbReference type="OrthoDB" id="423529at2"/>
<dbReference type="Proteomes" id="UP000184749">
    <property type="component" value="Plasmid pRgalIE4872d"/>
</dbReference>
<sequence length="348" mass="37613">MRLLITAALLVVFAAGMHAEIIRSPQTWSVAPPFAKDTEAREALSGAACVTGTNHCFAVNDEKKYAQFFDIDGRKIEPKEVIRLLPDTVDGVDMKEIDAEGVAYAPAAEANGISYFYITGSHGRSRNGSLRPSVFFLFRVPVSTVTGRPEFAFSEGEPSPNVERTALLRETIKSRPELADRAEQPLDQNGVTIEGLAMEGDSLLFGFRSPCHTANAYIMRVPVHELFKDAVPSGTVEKLALGADVGVRDLAAVKGGVMILAGRSQDDVAVSHANCGQPIETEEGPPAPSVWFWDGKNEPHPLGMLPGVGPGDKAETLMLLDESESEYRALIMFDGAENGEPIEFLIKK</sequence>
<keyword evidence="2" id="KW-0614">Plasmid</keyword>
<organism evidence="2 3">
    <name type="scientific">Rhizobium gallicum</name>
    <dbReference type="NCBI Taxonomy" id="56730"/>
    <lineage>
        <taxon>Bacteria</taxon>
        <taxon>Pseudomonadati</taxon>
        <taxon>Pseudomonadota</taxon>
        <taxon>Alphaproteobacteria</taxon>
        <taxon>Hyphomicrobiales</taxon>
        <taxon>Rhizobiaceae</taxon>
        <taxon>Rhizobium/Agrobacterium group</taxon>
        <taxon>Rhizobium</taxon>
    </lineage>
</organism>
<reference evidence="2 3" key="1">
    <citation type="submission" date="2016-09" db="EMBL/GenBank/DDBJ databases">
        <title>The complete genome sequences of Rhizobium gallicum, symbiovars gallicum and phaseoli, symbionts associated to common bean (Phaseolus vulgaris).</title>
        <authorList>
            <person name="Bustos P."/>
            <person name="Santamaria R.I."/>
            <person name="Perez-Carrascal O.M."/>
            <person name="Juarez S."/>
            <person name="Lozano L."/>
            <person name="Martinez-Flores I."/>
            <person name="Martinez-Romero E."/>
            <person name="Cevallos M."/>
            <person name="Romero D."/>
            <person name="Davila G."/>
            <person name="Gonzalez V."/>
        </authorList>
    </citation>
    <scope>NUCLEOTIDE SEQUENCE [LARGE SCALE GENOMIC DNA]</scope>
    <source>
        <strain evidence="2 3">IE4872</strain>
        <plasmid evidence="3">prgalie4872d</plasmid>
    </source>
</reference>
<name>A0A1L5NWG2_9HYPH</name>
<evidence type="ECO:0000259" key="1">
    <source>
        <dbReference type="Pfam" id="PF12275"/>
    </source>
</evidence>
<protein>
    <recommendedName>
        <fullName evidence="1">DUF3616 domain-containing protein</fullName>
    </recommendedName>
</protein>
<proteinExistence type="predicted"/>
<gene>
    <name evidence="2" type="ORF">IE4872_PD01695</name>
</gene>
<dbReference type="AlphaFoldDB" id="A0A1L5NWG2"/>
<evidence type="ECO:0000313" key="2">
    <source>
        <dbReference type="EMBL" id="APO72216.1"/>
    </source>
</evidence>
<accession>A0A1L5NWG2</accession>
<evidence type="ECO:0000313" key="3">
    <source>
        <dbReference type="Proteomes" id="UP000184749"/>
    </source>
</evidence>
<feature type="domain" description="DUF3616" evidence="1">
    <location>
        <begin position="164"/>
        <end position="337"/>
    </location>
</feature>
<geneLocation type="plasmid" evidence="3">
    <name>prgalie4872d</name>
</geneLocation>
<dbReference type="InterPro" id="IPR022060">
    <property type="entry name" value="DUF3616"/>
</dbReference>